<comment type="caution">
    <text evidence="1">The sequence shown here is derived from an EMBL/GenBank/DDBJ whole genome shotgun (WGS) entry which is preliminary data.</text>
</comment>
<proteinExistence type="predicted"/>
<reference evidence="2" key="1">
    <citation type="journal article" date="2022" name="Microbiol. Resour. Announc.">
        <title>Draft Genome Sequence of a Methanogenic Archaeon from West Spitsbergen Permafrost.</title>
        <authorList>
            <person name="Trubitsyn V."/>
            <person name="Rivkina E."/>
            <person name="Shcherbakova V."/>
        </authorList>
    </citation>
    <scope>NUCLEOTIDE SEQUENCE [LARGE SCALE GENOMIC DNA]</scope>
    <source>
        <strain evidence="2">VT</strain>
    </source>
</reference>
<keyword evidence="2" id="KW-1185">Reference proteome</keyword>
<dbReference type="EMBL" id="JAIOUQ010000003">
    <property type="protein sequence ID" value="MBZ2164807.1"/>
    <property type="molecule type" value="Genomic_DNA"/>
</dbReference>
<sequence>MKIVATPMCKDVLTLAGVKKFHVSSDPDSTDAEIAVVLSETNTVMKSVKLKLNTFLQIKESVEMLRDMFGIIEVENLPFKVNIKSSKSENRKIKVRVYSNFLRDIVDDLGFSVVSEDQNYDYLVYPDYIRDKLSDEIVTMGDYMVEVPTHKNAPKNPVKRAEMRYKLLEKKICMKP</sequence>
<protein>
    <submittedName>
        <fullName evidence="1">Uncharacterized protein</fullName>
    </submittedName>
</protein>
<evidence type="ECO:0000313" key="1">
    <source>
        <dbReference type="EMBL" id="MBZ2164807.1"/>
    </source>
</evidence>
<dbReference type="AlphaFoldDB" id="A0A8T5URP4"/>
<evidence type="ECO:0000313" key="2">
    <source>
        <dbReference type="Proteomes" id="UP000825933"/>
    </source>
</evidence>
<dbReference type="RefSeq" id="WP_223790471.1">
    <property type="nucleotide sequence ID" value="NZ_JAIOUQ010000003.1"/>
</dbReference>
<dbReference type="Proteomes" id="UP000825933">
    <property type="component" value="Unassembled WGS sequence"/>
</dbReference>
<gene>
    <name evidence="1" type="ORF">K8N75_01900</name>
</gene>
<organism evidence="1 2">
    <name type="scientific">Methanobacterium spitsbergense</name>
    <dbReference type="NCBI Taxonomy" id="2874285"/>
    <lineage>
        <taxon>Archaea</taxon>
        <taxon>Methanobacteriati</taxon>
        <taxon>Methanobacteriota</taxon>
        <taxon>Methanomada group</taxon>
        <taxon>Methanobacteria</taxon>
        <taxon>Methanobacteriales</taxon>
        <taxon>Methanobacteriaceae</taxon>
        <taxon>Methanobacterium</taxon>
    </lineage>
</organism>
<accession>A0A8T5URP4</accession>
<name>A0A8T5URP4_9EURY</name>